<proteinExistence type="predicted"/>
<dbReference type="AlphaFoldDB" id="A0A926ETQ0"/>
<dbReference type="Proteomes" id="UP000623678">
    <property type="component" value="Unassembled WGS sequence"/>
</dbReference>
<sequence>MKFQYQDLYQLITDSGKAHCYFSSLLKEVQRQLNQIPDQIKNMPSLCSYGEKLKNQYFQRPF</sequence>
<evidence type="ECO:0000313" key="1">
    <source>
        <dbReference type="EMBL" id="MBC8586105.1"/>
    </source>
</evidence>
<dbReference type="EMBL" id="JACRTD010000008">
    <property type="protein sequence ID" value="MBC8586105.1"/>
    <property type="molecule type" value="Genomic_DNA"/>
</dbReference>
<organism evidence="1 2">
    <name type="scientific">Youxingia wuxianensis</name>
    <dbReference type="NCBI Taxonomy" id="2763678"/>
    <lineage>
        <taxon>Bacteria</taxon>
        <taxon>Bacillati</taxon>
        <taxon>Bacillota</taxon>
        <taxon>Clostridia</taxon>
        <taxon>Eubacteriales</taxon>
        <taxon>Oscillospiraceae</taxon>
        <taxon>Youxingia</taxon>
    </lineage>
</organism>
<gene>
    <name evidence="1" type="ORF">H8705_10975</name>
</gene>
<dbReference type="RefSeq" id="WP_262395826.1">
    <property type="nucleotide sequence ID" value="NZ_JACRTD010000008.1"/>
</dbReference>
<comment type="caution">
    <text evidence="1">The sequence shown here is derived from an EMBL/GenBank/DDBJ whole genome shotgun (WGS) entry which is preliminary data.</text>
</comment>
<accession>A0A926ETQ0</accession>
<protein>
    <submittedName>
        <fullName evidence="1">Uncharacterized protein</fullName>
    </submittedName>
</protein>
<reference evidence="1" key="1">
    <citation type="submission" date="2020-08" db="EMBL/GenBank/DDBJ databases">
        <title>Genome public.</title>
        <authorList>
            <person name="Liu C."/>
            <person name="Sun Q."/>
        </authorList>
    </citation>
    <scope>NUCLEOTIDE SEQUENCE</scope>
    <source>
        <strain evidence="1">NSJ-64</strain>
    </source>
</reference>
<keyword evidence="2" id="KW-1185">Reference proteome</keyword>
<evidence type="ECO:0000313" key="2">
    <source>
        <dbReference type="Proteomes" id="UP000623678"/>
    </source>
</evidence>
<name>A0A926ETQ0_9FIRM</name>